<feature type="compositionally biased region" description="Basic and acidic residues" evidence="11">
    <location>
        <begin position="303"/>
        <end position="313"/>
    </location>
</feature>
<dbReference type="PANTHER" id="PTHR43692">
    <property type="entry name" value="UDP-N-ACETYLMURAMOYLALANINE--D-GLUTAMATE LIGASE"/>
    <property type="match status" value="1"/>
</dbReference>
<dbReference type="GO" id="GO:0005737">
    <property type="term" value="C:cytoplasm"/>
    <property type="evidence" value="ECO:0007669"/>
    <property type="project" value="UniProtKB-SubCell"/>
</dbReference>
<dbReference type="InterPro" id="IPR004101">
    <property type="entry name" value="Mur_ligase_C"/>
</dbReference>
<dbReference type="PROSITE" id="PS01011">
    <property type="entry name" value="FOLYLPOLYGLU_SYNT_1"/>
    <property type="match status" value="1"/>
</dbReference>
<accession>A0A2R4XKE0</accession>
<sequence length="507" mass="54465">MSTQLNPSREDRIALVIGLGQTGAASARWLKRQGFDVRLLDTRENPPGSEALFSEIGSDMVVHFGRQEPPETLFEAVTLAVISPGLSPDEHPVKAWLEHLKHAGAQIVGEMELFARALQDLQADRQYTPKVLGVTGTNGKTTVTALTRRMVETSGWSTVAAGNISPAALDALMMVLDTDALPEVWVLELSSFQLMTTQSLRMTAATVLNVSQDHLDWHGTMQAYCDAKSRILDMAQIKIVNRDDPAVMAMVPASDSLHVRSFGGGVPALTGDLGLQSQQGMVWLVEVQATEFDDAPRPRRRKSDPEPVRESGRQVRLMPAEALALVGHHNALNVLAAACLARAAGVAWTPILKAASDYDGEPHRMRFVRTVREVDFYNDSKGTNVGATLAGIEGLGKQVVLIAGGLAKGQDFEPLAKALARHGGQAVLMGTDAQLLCDTFEARGVRCARADSMDSAVQTAFALADPGQVVLLSPACASFDMFKGYGHRGDMFVDAVHELALAQGEVA</sequence>
<evidence type="ECO:0000256" key="1">
    <source>
        <dbReference type="ARBA" id="ARBA00004496"/>
    </source>
</evidence>
<keyword evidence="9 10" id="KW-0961">Cell wall biogenesis/degradation</keyword>
<dbReference type="Gene3D" id="3.40.1190.10">
    <property type="entry name" value="Mur-like, catalytic domain"/>
    <property type="match status" value="1"/>
</dbReference>
<reference evidence="13 14" key="1">
    <citation type="submission" date="2018-04" db="EMBL/GenBank/DDBJ databases">
        <title>Bordetella sp. HZ20 isolated from seawater.</title>
        <authorList>
            <person name="Sun C."/>
        </authorList>
    </citation>
    <scope>NUCLEOTIDE SEQUENCE [LARGE SCALE GENOMIC DNA]</scope>
    <source>
        <strain evidence="13 14">HZ20</strain>
    </source>
</reference>
<dbReference type="GO" id="GO:0008764">
    <property type="term" value="F:UDP-N-acetylmuramoylalanine-D-glutamate ligase activity"/>
    <property type="evidence" value="ECO:0007669"/>
    <property type="project" value="UniProtKB-UniRule"/>
</dbReference>
<evidence type="ECO:0000256" key="3">
    <source>
        <dbReference type="ARBA" id="ARBA00022490"/>
    </source>
</evidence>
<evidence type="ECO:0000256" key="10">
    <source>
        <dbReference type="RuleBase" id="RU003664"/>
    </source>
</evidence>
<keyword evidence="8 9" id="KW-0131">Cell cycle</keyword>
<dbReference type="UniPathway" id="UPA00219"/>
<dbReference type="RefSeq" id="WP_108621693.1">
    <property type="nucleotide sequence ID" value="NZ_CP028901.1"/>
</dbReference>
<dbReference type="Gene3D" id="3.40.50.720">
    <property type="entry name" value="NAD(P)-binding Rossmann-like Domain"/>
    <property type="match status" value="1"/>
</dbReference>
<organism evidence="13 14">
    <name type="scientific">Orrella marina</name>
    <dbReference type="NCBI Taxonomy" id="2163011"/>
    <lineage>
        <taxon>Bacteria</taxon>
        <taxon>Pseudomonadati</taxon>
        <taxon>Pseudomonadota</taxon>
        <taxon>Betaproteobacteria</taxon>
        <taxon>Burkholderiales</taxon>
        <taxon>Alcaligenaceae</taxon>
        <taxon>Orrella</taxon>
    </lineage>
</organism>
<dbReference type="SUPFAM" id="SSF51984">
    <property type="entry name" value="MurCD N-terminal domain"/>
    <property type="match status" value="1"/>
</dbReference>
<dbReference type="GO" id="GO:0071555">
    <property type="term" value="P:cell wall organization"/>
    <property type="evidence" value="ECO:0007669"/>
    <property type="project" value="UniProtKB-KW"/>
</dbReference>
<feature type="binding site" evidence="9">
    <location>
        <begin position="136"/>
        <end position="142"/>
    </location>
    <ligand>
        <name>ATP</name>
        <dbReference type="ChEBI" id="CHEBI:30616"/>
    </ligand>
</feature>
<dbReference type="SUPFAM" id="SSF53623">
    <property type="entry name" value="MurD-like peptide ligases, catalytic domain"/>
    <property type="match status" value="1"/>
</dbReference>
<dbReference type="Gene3D" id="3.90.190.20">
    <property type="entry name" value="Mur ligase, C-terminal domain"/>
    <property type="match status" value="1"/>
</dbReference>
<proteinExistence type="inferred from homology"/>
<evidence type="ECO:0000256" key="6">
    <source>
        <dbReference type="ARBA" id="ARBA00022741"/>
    </source>
</evidence>
<keyword evidence="9 10" id="KW-0133">Cell shape</keyword>
<evidence type="ECO:0000313" key="13">
    <source>
        <dbReference type="EMBL" id="AWB34277.1"/>
    </source>
</evidence>
<dbReference type="Pfam" id="PF08245">
    <property type="entry name" value="Mur_ligase_M"/>
    <property type="match status" value="1"/>
</dbReference>
<dbReference type="EC" id="6.3.2.9" evidence="9 10"/>
<evidence type="ECO:0000313" key="14">
    <source>
        <dbReference type="Proteomes" id="UP000244571"/>
    </source>
</evidence>
<evidence type="ECO:0000259" key="12">
    <source>
        <dbReference type="PROSITE" id="PS50206"/>
    </source>
</evidence>
<keyword evidence="7 9" id="KW-0067">ATP-binding</keyword>
<dbReference type="NCBIfam" id="TIGR01087">
    <property type="entry name" value="murD"/>
    <property type="match status" value="1"/>
</dbReference>
<dbReference type="InterPro" id="IPR005762">
    <property type="entry name" value="MurD"/>
</dbReference>
<feature type="domain" description="Rhodanese" evidence="12">
    <location>
        <begin position="4"/>
        <end position="50"/>
    </location>
</feature>
<dbReference type="InterPro" id="IPR036615">
    <property type="entry name" value="Mur_ligase_C_dom_sf"/>
</dbReference>
<dbReference type="Pfam" id="PF21799">
    <property type="entry name" value="MurD-like_N"/>
    <property type="match status" value="1"/>
</dbReference>
<keyword evidence="5 9" id="KW-0132">Cell division</keyword>
<comment type="similarity">
    <text evidence="9">Belongs to the MurCDEF family.</text>
</comment>
<dbReference type="GO" id="GO:0004326">
    <property type="term" value="F:tetrahydrofolylpolyglutamate synthase activity"/>
    <property type="evidence" value="ECO:0007669"/>
    <property type="project" value="InterPro"/>
</dbReference>
<comment type="catalytic activity">
    <reaction evidence="9 10">
        <text>UDP-N-acetyl-alpha-D-muramoyl-L-alanine + D-glutamate + ATP = UDP-N-acetyl-alpha-D-muramoyl-L-alanyl-D-glutamate + ADP + phosphate + H(+)</text>
        <dbReference type="Rhea" id="RHEA:16429"/>
        <dbReference type="ChEBI" id="CHEBI:15378"/>
        <dbReference type="ChEBI" id="CHEBI:29986"/>
        <dbReference type="ChEBI" id="CHEBI:30616"/>
        <dbReference type="ChEBI" id="CHEBI:43474"/>
        <dbReference type="ChEBI" id="CHEBI:83898"/>
        <dbReference type="ChEBI" id="CHEBI:83900"/>
        <dbReference type="ChEBI" id="CHEBI:456216"/>
        <dbReference type="EC" id="6.3.2.9"/>
    </reaction>
</comment>
<keyword evidence="3 9" id="KW-0963">Cytoplasm</keyword>
<dbReference type="Pfam" id="PF02875">
    <property type="entry name" value="Mur_ligase_C"/>
    <property type="match status" value="1"/>
</dbReference>
<dbReference type="GO" id="GO:0008360">
    <property type="term" value="P:regulation of cell shape"/>
    <property type="evidence" value="ECO:0007669"/>
    <property type="project" value="UniProtKB-KW"/>
</dbReference>
<dbReference type="InterPro" id="IPR013221">
    <property type="entry name" value="Mur_ligase_cen"/>
</dbReference>
<dbReference type="GO" id="GO:0005524">
    <property type="term" value="F:ATP binding"/>
    <property type="evidence" value="ECO:0007669"/>
    <property type="project" value="UniProtKB-UniRule"/>
</dbReference>
<dbReference type="GO" id="GO:0009252">
    <property type="term" value="P:peptidoglycan biosynthetic process"/>
    <property type="evidence" value="ECO:0007669"/>
    <property type="project" value="UniProtKB-UniRule"/>
</dbReference>
<evidence type="ECO:0000256" key="2">
    <source>
        <dbReference type="ARBA" id="ARBA00004752"/>
    </source>
</evidence>
<dbReference type="KEGG" id="boz:DBV39_11800"/>
<dbReference type="InterPro" id="IPR001763">
    <property type="entry name" value="Rhodanese-like_dom"/>
</dbReference>
<dbReference type="EMBL" id="CP028901">
    <property type="protein sequence ID" value="AWB34277.1"/>
    <property type="molecule type" value="Genomic_DNA"/>
</dbReference>
<feature type="region of interest" description="Disordered" evidence="11">
    <location>
        <begin position="294"/>
        <end position="313"/>
    </location>
</feature>
<comment type="pathway">
    <text evidence="2 9 10">Cell wall biogenesis; peptidoglycan biosynthesis.</text>
</comment>
<evidence type="ECO:0000256" key="7">
    <source>
        <dbReference type="ARBA" id="ARBA00022840"/>
    </source>
</evidence>
<dbReference type="HAMAP" id="MF_00639">
    <property type="entry name" value="MurD"/>
    <property type="match status" value="1"/>
</dbReference>
<dbReference type="SUPFAM" id="SSF53244">
    <property type="entry name" value="MurD-like peptide ligases, peptide-binding domain"/>
    <property type="match status" value="1"/>
</dbReference>
<dbReference type="OrthoDB" id="9809796at2"/>
<keyword evidence="4 9" id="KW-0436">Ligase</keyword>
<comment type="subcellular location">
    <subcellularLocation>
        <location evidence="1 9 10">Cytoplasm</location>
    </subcellularLocation>
</comment>
<protein>
    <recommendedName>
        <fullName evidence="9 10">UDP-N-acetylmuramoylalanine--D-glutamate ligase</fullName>
        <ecNumber evidence="9 10">6.3.2.9</ecNumber>
    </recommendedName>
    <alternativeName>
        <fullName evidence="9">D-glutamic acid-adding enzyme</fullName>
    </alternativeName>
    <alternativeName>
        <fullName evidence="9">UDP-N-acetylmuramoyl-L-alanyl-D-glutamate synthetase</fullName>
    </alternativeName>
</protein>
<evidence type="ECO:0000256" key="5">
    <source>
        <dbReference type="ARBA" id="ARBA00022618"/>
    </source>
</evidence>
<keyword evidence="6 9" id="KW-0547">Nucleotide-binding</keyword>
<dbReference type="InterPro" id="IPR036565">
    <property type="entry name" value="Mur-like_cat_sf"/>
</dbReference>
<keyword evidence="9 10" id="KW-0573">Peptidoglycan synthesis</keyword>
<dbReference type="PANTHER" id="PTHR43692:SF1">
    <property type="entry name" value="UDP-N-ACETYLMURAMOYLALANINE--D-GLUTAMATE LIGASE"/>
    <property type="match status" value="1"/>
</dbReference>
<dbReference type="Proteomes" id="UP000244571">
    <property type="component" value="Chromosome"/>
</dbReference>
<dbReference type="PROSITE" id="PS50206">
    <property type="entry name" value="RHODANESE_3"/>
    <property type="match status" value="1"/>
</dbReference>
<keyword evidence="14" id="KW-1185">Reference proteome</keyword>
<dbReference type="GO" id="GO:0051301">
    <property type="term" value="P:cell division"/>
    <property type="evidence" value="ECO:0007669"/>
    <property type="project" value="UniProtKB-KW"/>
</dbReference>
<gene>
    <name evidence="9" type="primary">murD</name>
    <name evidence="13" type="ORF">DBV39_11800</name>
</gene>
<name>A0A2R4XKE0_9BURK</name>
<dbReference type="InterPro" id="IPR018109">
    <property type="entry name" value="Folylpolyglutamate_synth_CS"/>
</dbReference>
<dbReference type="AlphaFoldDB" id="A0A2R4XKE0"/>
<comment type="function">
    <text evidence="9 10">Cell wall formation. Catalyzes the addition of glutamate to the nucleotide precursor UDP-N-acetylmuramoyl-L-alanine (UMA).</text>
</comment>
<evidence type="ECO:0000256" key="8">
    <source>
        <dbReference type="ARBA" id="ARBA00023306"/>
    </source>
</evidence>
<evidence type="ECO:0000256" key="4">
    <source>
        <dbReference type="ARBA" id="ARBA00022598"/>
    </source>
</evidence>
<evidence type="ECO:0000256" key="9">
    <source>
        <dbReference type="HAMAP-Rule" id="MF_00639"/>
    </source>
</evidence>
<evidence type="ECO:0000256" key="11">
    <source>
        <dbReference type="SAM" id="MobiDB-lite"/>
    </source>
</evidence>